<accession>A0A9P4GHU8</accession>
<keyword evidence="2" id="KW-1185">Reference proteome</keyword>
<dbReference type="AlphaFoldDB" id="A0A9P4GHU8"/>
<gene>
    <name evidence="1" type="ORF">K460DRAFT_386137</name>
</gene>
<dbReference type="OrthoDB" id="3734435at2759"/>
<proteinExistence type="predicted"/>
<reference evidence="1" key="1">
    <citation type="submission" date="2020-01" db="EMBL/GenBank/DDBJ databases">
        <authorList>
            <consortium name="DOE Joint Genome Institute"/>
            <person name="Haridas S."/>
            <person name="Albert R."/>
            <person name="Binder M."/>
            <person name="Bloem J."/>
            <person name="Labutti K."/>
            <person name="Salamov A."/>
            <person name="Andreopoulos B."/>
            <person name="Baker S.E."/>
            <person name="Barry K."/>
            <person name="Bills G."/>
            <person name="Bluhm B.H."/>
            <person name="Cannon C."/>
            <person name="Castanera R."/>
            <person name="Culley D.E."/>
            <person name="Daum C."/>
            <person name="Ezra D."/>
            <person name="Gonzalez J.B."/>
            <person name="Henrissat B."/>
            <person name="Kuo A."/>
            <person name="Liang C."/>
            <person name="Lipzen A."/>
            <person name="Lutzoni F."/>
            <person name="Magnuson J."/>
            <person name="Mondo S."/>
            <person name="Nolan M."/>
            <person name="Ohm R."/>
            <person name="Pangilinan J."/>
            <person name="Park H.-J."/>
            <person name="Ramirez L."/>
            <person name="Alfaro M."/>
            <person name="Sun H."/>
            <person name="Tritt A."/>
            <person name="Yoshinaga Y."/>
            <person name="Zwiers L.-H."/>
            <person name="Turgeon B.G."/>
            <person name="Goodwin S.B."/>
            <person name="Spatafora J.W."/>
            <person name="Crous P.W."/>
            <person name="Grigoriev I.V."/>
        </authorList>
    </citation>
    <scope>NUCLEOTIDE SEQUENCE</scope>
    <source>
        <strain evidence="1">CBS 394.84</strain>
    </source>
</reference>
<dbReference type="Proteomes" id="UP000800039">
    <property type="component" value="Unassembled WGS sequence"/>
</dbReference>
<sequence length="161" mass="17913">MAAAFVQTVDGVALPPGSLQEYTSRNSFPEIYSSSFPVFALASQVSESDLRQATDTINEQAWMELSFDDAELVEMGYAAALRPTRVRWYHEELNKGGTSGTDDPQWYPLKFLDIASPDWKNTGAVLVFYAALHEQSNNENVTVKAHRVDPEKIGPTLISLR</sequence>
<dbReference type="RefSeq" id="XP_040788264.1">
    <property type="nucleotide sequence ID" value="XM_040935569.1"/>
</dbReference>
<evidence type="ECO:0000313" key="2">
    <source>
        <dbReference type="Proteomes" id="UP000800039"/>
    </source>
</evidence>
<dbReference type="EMBL" id="ML976616">
    <property type="protein sequence ID" value="KAF1845701.1"/>
    <property type="molecule type" value="Genomic_DNA"/>
</dbReference>
<comment type="caution">
    <text evidence="1">The sequence shown here is derived from an EMBL/GenBank/DDBJ whole genome shotgun (WGS) entry which is preliminary data.</text>
</comment>
<name>A0A9P4GHU8_9PLEO</name>
<evidence type="ECO:0000313" key="1">
    <source>
        <dbReference type="EMBL" id="KAF1845701.1"/>
    </source>
</evidence>
<protein>
    <submittedName>
        <fullName evidence="1">Uncharacterized protein</fullName>
    </submittedName>
</protein>
<organism evidence="1 2">
    <name type="scientific">Cucurbitaria berberidis CBS 394.84</name>
    <dbReference type="NCBI Taxonomy" id="1168544"/>
    <lineage>
        <taxon>Eukaryota</taxon>
        <taxon>Fungi</taxon>
        <taxon>Dikarya</taxon>
        <taxon>Ascomycota</taxon>
        <taxon>Pezizomycotina</taxon>
        <taxon>Dothideomycetes</taxon>
        <taxon>Pleosporomycetidae</taxon>
        <taxon>Pleosporales</taxon>
        <taxon>Pleosporineae</taxon>
        <taxon>Cucurbitariaceae</taxon>
        <taxon>Cucurbitaria</taxon>
    </lineage>
</organism>
<dbReference type="GeneID" id="63852820"/>